<dbReference type="CDD" id="cd02980">
    <property type="entry name" value="TRX_Fd_family"/>
    <property type="match status" value="1"/>
</dbReference>
<dbReference type="Gene3D" id="3.40.30.10">
    <property type="entry name" value="Glutaredoxin"/>
    <property type="match status" value="1"/>
</dbReference>
<dbReference type="AlphaFoldDB" id="A0A3B1ABC0"/>
<accession>A0A3B1ABC0</accession>
<dbReference type="InterPro" id="IPR036249">
    <property type="entry name" value="Thioredoxin-like_sf"/>
</dbReference>
<dbReference type="EMBL" id="UOFV01000365">
    <property type="protein sequence ID" value="VAX03039.1"/>
    <property type="molecule type" value="Genomic_DNA"/>
</dbReference>
<organism evidence="1">
    <name type="scientific">hydrothermal vent metagenome</name>
    <dbReference type="NCBI Taxonomy" id="652676"/>
    <lineage>
        <taxon>unclassified sequences</taxon>
        <taxon>metagenomes</taxon>
        <taxon>ecological metagenomes</taxon>
    </lineage>
</organism>
<protein>
    <submittedName>
        <fullName evidence="1">Ferredoxin, 2Fe-2S</fullName>
    </submittedName>
</protein>
<gene>
    <name evidence="1" type="ORF">MNBD_GAMMA19-1891</name>
</gene>
<reference evidence="1" key="1">
    <citation type="submission" date="2018-06" db="EMBL/GenBank/DDBJ databases">
        <authorList>
            <person name="Zhirakovskaya E."/>
        </authorList>
    </citation>
    <scope>NUCLEOTIDE SEQUENCE</scope>
</reference>
<name>A0A3B1ABC0_9ZZZZ</name>
<dbReference type="SUPFAM" id="SSF52833">
    <property type="entry name" value="Thioredoxin-like"/>
    <property type="match status" value="1"/>
</dbReference>
<proteinExistence type="predicted"/>
<sequence>MGIAGKEGCVRVNSAGCLNRCELGPVAVVYPDDVWYTFVDKEDIDDIVEKHLLHGQVVERLRIK</sequence>
<evidence type="ECO:0000313" key="1">
    <source>
        <dbReference type="EMBL" id="VAX03039.1"/>
    </source>
</evidence>